<dbReference type="GO" id="GO:0008237">
    <property type="term" value="F:metallopeptidase activity"/>
    <property type="evidence" value="ECO:0007669"/>
    <property type="project" value="UniProtKB-KW"/>
</dbReference>
<dbReference type="Proteomes" id="UP000034127">
    <property type="component" value="Unassembled WGS sequence"/>
</dbReference>
<dbReference type="InterPro" id="IPR001261">
    <property type="entry name" value="ArgE/DapE_CS"/>
</dbReference>
<comment type="similarity">
    <text evidence="7">Belongs to the peptidase M42 family.</text>
</comment>
<reference evidence="10 11" key="1">
    <citation type="journal article" date="2015" name="Nature">
        <title>rRNA introns, odd ribosomes, and small enigmatic genomes across a large radiation of phyla.</title>
        <authorList>
            <person name="Brown C.T."/>
            <person name="Hug L.A."/>
            <person name="Thomas B.C."/>
            <person name="Sharon I."/>
            <person name="Castelle C.J."/>
            <person name="Singh A."/>
            <person name="Wilkins M.J."/>
            <person name="Williams K.H."/>
            <person name="Banfield J.F."/>
        </authorList>
    </citation>
    <scope>NUCLEOTIDE SEQUENCE [LARGE SCALE GENOMIC DNA]</scope>
</reference>
<accession>A0A0G0BEH7</accession>
<organism evidence="10 11">
    <name type="scientific">Candidatus Roizmanbacteria bacterium GW2011_GWC2_35_12</name>
    <dbReference type="NCBI Taxonomy" id="1618485"/>
    <lineage>
        <taxon>Bacteria</taxon>
        <taxon>Candidatus Roizmaniibacteriota</taxon>
    </lineage>
</organism>
<evidence type="ECO:0000313" key="11">
    <source>
        <dbReference type="Proteomes" id="UP000034127"/>
    </source>
</evidence>
<evidence type="ECO:0000313" key="10">
    <source>
        <dbReference type="EMBL" id="KKP67868.1"/>
    </source>
</evidence>
<dbReference type="GO" id="GO:0046872">
    <property type="term" value="F:metal ion binding"/>
    <property type="evidence" value="ECO:0007669"/>
    <property type="project" value="UniProtKB-UniRule"/>
</dbReference>
<evidence type="ECO:0000259" key="9">
    <source>
        <dbReference type="Pfam" id="PF07687"/>
    </source>
</evidence>
<name>A0A0G0BEH7_9BACT</name>
<comment type="cofactor">
    <cofactor evidence="1">
        <name>Zn(2+)</name>
        <dbReference type="ChEBI" id="CHEBI:29105"/>
    </cofactor>
</comment>
<evidence type="ECO:0000256" key="6">
    <source>
        <dbReference type="ARBA" id="ARBA00023049"/>
    </source>
</evidence>
<dbReference type="Gene3D" id="3.30.70.360">
    <property type="match status" value="1"/>
</dbReference>
<dbReference type="PANTHER" id="PTHR42994:SF2">
    <property type="entry name" value="PEPTIDASE"/>
    <property type="match status" value="1"/>
</dbReference>
<dbReference type="SUPFAM" id="SSF53187">
    <property type="entry name" value="Zn-dependent exopeptidases"/>
    <property type="match status" value="1"/>
</dbReference>
<feature type="domain" description="Peptidase M20 dimerisation" evidence="9">
    <location>
        <begin position="163"/>
        <end position="252"/>
    </location>
</feature>
<evidence type="ECO:0000256" key="8">
    <source>
        <dbReference type="PIRSR" id="PIRSR001123-2"/>
    </source>
</evidence>
<evidence type="ECO:0000256" key="3">
    <source>
        <dbReference type="ARBA" id="ARBA00022723"/>
    </source>
</evidence>
<dbReference type="AlphaFoldDB" id="A0A0G0BEH7"/>
<dbReference type="PROSITE" id="PS00758">
    <property type="entry name" value="ARGE_DAPE_CPG2_1"/>
    <property type="match status" value="1"/>
</dbReference>
<keyword evidence="5" id="KW-0862">Zinc</keyword>
<proteinExistence type="inferred from homology"/>
<evidence type="ECO:0000256" key="4">
    <source>
        <dbReference type="ARBA" id="ARBA00022801"/>
    </source>
</evidence>
<dbReference type="PIRSF" id="PIRSF001123">
    <property type="entry name" value="PepA_GA"/>
    <property type="match status" value="1"/>
</dbReference>
<keyword evidence="2" id="KW-0645">Protease</keyword>
<protein>
    <recommendedName>
        <fullName evidence="9">Peptidase M20 dimerisation domain-containing protein</fullName>
    </recommendedName>
</protein>
<dbReference type="InterPro" id="IPR011650">
    <property type="entry name" value="Peptidase_M20_dimer"/>
</dbReference>
<keyword evidence="3 8" id="KW-0479">Metal-binding</keyword>
<dbReference type="SUPFAM" id="SSF55031">
    <property type="entry name" value="Bacterial exopeptidase dimerisation domain"/>
    <property type="match status" value="1"/>
</dbReference>
<dbReference type="GO" id="GO:0006508">
    <property type="term" value="P:proteolysis"/>
    <property type="evidence" value="ECO:0007669"/>
    <property type="project" value="UniProtKB-KW"/>
</dbReference>
<dbReference type="Pfam" id="PF07687">
    <property type="entry name" value="M20_dimer"/>
    <property type="match status" value="1"/>
</dbReference>
<dbReference type="GO" id="GO:0004177">
    <property type="term" value="F:aminopeptidase activity"/>
    <property type="evidence" value="ECO:0007669"/>
    <property type="project" value="UniProtKB-UniRule"/>
</dbReference>
<dbReference type="Pfam" id="PF01546">
    <property type="entry name" value="Peptidase_M20"/>
    <property type="match status" value="1"/>
</dbReference>
<keyword evidence="4" id="KW-0378">Hydrolase</keyword>
<keyword evidence="6" id="KW-0482">Metalloprotease</keyword>
<evidence type="ECO:0000256" key="7">
    <source>
        <dbReference type="PIRNR" id="PIRNR001123"/>
    </source>
</evidence>
<gene>
    <name evidence="10" type="ORF">UR63_C0008G0020</name>
</gene>
<evidence type="ECO:0000256" key="5">
    <source>
        <dbReference type="ARBA" id="ARBA00022833"/>
    </source>
</evidence>
<evidence type="ECO:0000256" key="1">
    <source>
        <dbReference type="ARBA" id="ARBA00001947"/>
    </source>
</evidence>
<feature type="binding site" evidence="8">
    <location>
        <position position="63"/>
    </location>
    <ligand>
        <name>Zn(2+)</name>
        <dbReference type="ChEBI" id="CHEBI:29105"/>
        <label>1</label>
    </ligand>
</feature>
<dbReference type="InterPro" id="IPR036264">
    <property type="entry name" value="Bact_exopeptidase_dim_dom"/>
</dbReference>
<dbReference type="InterPro" id="IPR008007">
    <property type="entry name" value="Peptidase_M42"/>
</dbReference>
<dbReference type="Gene3D" id="3.40.630.10">
    <property type="entry name" value="Zn peptidases"/>
    <property type="match status" value="1"/>
</dbReference>
<dbReference type="InterPro" id="IPR002933">
    <property type="entry name" value="Peptidase_M20"/>
</dbReference>
<evidence type="ECO:0000256" key="2">
    <source>
        <dbReference type="ARBA" id="ARBA00022670"/>
    </source>
</evidence>
<dbReference type="EMBL" id="LBPX01000008">
    <property type="protein sequence ID" value="KKP67868.1"/>
    <property type="molecule type" value="Genomic_DNA"/>
</dbReference>
<comment type="cofactor">
    <cofactor evidence="8">
        <name>a divalent metal cation</name>
        <dbReference type="ChEBI" id="CHEBI:60240"/>
    </cofactor>
    <text evidence="8">Binds 2 divalent metal cations per subunit.</text>
</comment>
<sequence length="346" mass="38082">MYKAVSKFIEMVQIDSPSGHEQGMIEYVKNWLNKLGLGFQVDSAGNILAKKIENSPPILFCAHMDTVEPGKNIKPFIKNDIIKSSGKTILGADNKAAIAALMAAVEESPNSKSFELLFTVDEENGNGLSKFPFDWIKSKIGFTFDSIKPIGSIILRSPYICLFEVEFSGKASHSSTPEKGTNALIPAINALSEVKIGKLNNGETTINVGLINGGTGINIIPDKFTLKGEIRSYQKNLFEKHIEKIKFIFKKGLLTFSGFAPGYSHKISSDLVKQVIQMYKSLDLNPTPFTYSAVSDANILNSKGIKTINLGDGVKNAHTVKEYIAVNNLLNLQKVIFYLLRKNLWG</sequence>
<comment type="caution">
    <text evidence="10">The sequence shown here is derived from an EMBL/GenBank/DDBJ whole genome shotgun (WGS) entry which is preliminary data.</text>
</comment>
<dbReference type="PANTHER" id="PTHR42994">
    <property type="entry name" value="PEPTIDASE T"/>
    <property type="match status" value="1"/>
</dbReference>